<keyword evidence="3" id="KW-1185">Reference proteome</keyword>
<dbReference type="AlphaFoldDB" id="A0A317E5F3"/>
<keyword evidence="2" id="KW-0378">Hydrolase</keyword>
<evidence type="ECO:0000259" key="1">
    <source>
        <dbReference type="SMART" id="SM00849"/>
    </source>
</evidence>
<dbReference type="Proteomes" id="UP000246077">
    <property type="component" value="Unassembled WGS sequence"/>
</dbReference>
<dbReference type="PANTHER" id="PTHR23131">
    <property type="entry name" value="ENDORIBONUCLEASE LACTB2"/>
    <property type="match status" value="1"/>
</dbReference>
<reference evidence="3" key="1">
    <citation type="submission" date="2018-05" db="EMBL/GenBank/DDBJ databases">
        <title>Zavarzinia sp. HR-AS.</title>
        <authorList>
            <person name="Lee Y."/>
            <person name="Jeon C.O."/>
        </authorList>
    </citation>
    <scope>NUCLEOTIDE SEQUENCE [LARGE SCALE GENOMIC DNA]</scope>
    <source>
        <strain evidence="3">DSM 1231</strain>
    </source>
</reference>
<gene>
    <name evidence="2" type="ORF">DKG75_09710</name>
</gene>
<sequence>MRNENRSGCNVGSLTFPFDDKPAPGEAIPVAPGVLWVRFPLPFALDHINCWLIEDGDGWAVVDTGLRGPETEGMWHRLFDGPMQGRPVTRIFATHMHPDHIGQAGWLARHFGADLWMTREEFLIARVLCLDVRAEPPAEAVEFYRRCGFSDEMLANYRKRGFGNFAMGVTEMPLGHRRLADGDRLEIGGRAWEVVVGRGHSPEHACLWCPELALLISGDQVLPRISSNVSVGVTDPEGDPLTEWLASLDDIPRRVPDDVLVLPAHNEPFHGLHSRLQRLTQGHERRLDVIMEALDQPRHAIDLMGPMFRRKLEGSDLLLAVGEGLAHLHCLRTRGLIAREEGAGGVHYWRRLVEARDAAE</sequence>
<dbReference type="Gene3D" id="3.60.15.10">
    <property type="entry name" value="Ribonuclease Z/Hydroxyacylglutathione hydrolase-like"/>
    <property type="match status" value="1"/>
</dbReference>
<comment type="caution">
    <text evidence="2">The sequence shown here is derived from an EMBL/GenBank/DDBJ whole genome shotgun (WGS) entry which is preliminary data.</text>
</comment>
<organism evidence="2 3">
    <name type="scientific">Zavarzinia compransoris</name>
    <dbReference type="NCBI Taxonomy" id="1264899"/>
    <lineage>
        <taxon>Bacteria</taxon>
        <taxon>Pseudomonadati</taxon>
        <taxon>Pseudomonadota</taxon>
        <taxon>Alphaproteobacteria</taxon>
        <taxon>Rhodospirillales</taxon>
        <taxon>Zavarziniaceae</taxon>
        <taxon>Zavarzinia</taxon>
    </lineage>
</organism>
<dbReference type="OrthoDB" id="2971563at2"/>
<dbReference type="Pfam" id="PF00753">
    <property type="entry name" value="Lactamase_B"/>
    <property type="match status" value="1"/>
</dbReference>
<dbReference type="Gene3D" id="1.10.10.10">
    <property type="entry name" value="Winged helix-like DNA-binding domain superfamily/Winged helix DNA-binding domain"/>
    <property type="match status" value="1"/>
</dbReference>
<dbReference type="SUPFAM" id="SSF56281">
    <property type="entry name" value="Metallo-hydrolase/oxidoreductase"/>
    <property type="match status" value="1"/>
</dbReference>
<name>A0A317E5F3_9PROT</name>
<dbReference type="EMBL" id="QGLF01000002">
    <property type="protein sequence ID" value="PWR22229.1"/>
    <property type="molecule type" value="Genomic_DNA"/>
</dbReference>
<protein>
    <submittedName>
        <fullName evidence="2">MBL fold metallo-hydrolase</fullName>
    </submittedName>
</protein>
<accession>A0A317E5F3</accession>
<dbReference type="SMART" id="SM00849">
    <property type="entry name" value="Lactamase_B"/>
    <property type="match status" value="1"/>
</dbReference>
<evidence type="ECO:0000313" key="3">
    <source>
        <dbReference type="Proteomes" id="UP000246077"/>
    </source>
</evidence>
<dbReference type="PANTHER" id="PTHR23131:SF4">
    <property type="entry name" value="METALLO-BETA-LACTAMASE SUPERFAMILY POTEIN"/>
    <property type="match status" value="1"/>
</dbReference>
<feature type="domain" description="Metallo-beta-lactamase" evidence="1">
    <location>
        <begin position="47"/>
        <end position="265"/>
    </location>
</feature>
<dbReference type="InterPro" id="IPR050662">
    <property type="entry name" value="Sec-metab_biosynth-thioest"/>
</dbReference>
<dbReference type="Pfam" id="PF21221">
    <property type="entry name" value="B_lactamase-like_C"/>
    <property type="match status" value="1"/>
</dbReference>
<dbReference type="InterPro" id="IPR048933">
    <property type="entry name" value="B_lactamase-like_C"/>
</dbReference>
<dbReference type="InterPro" id="IPR001279">
    <property type="entry name" value="Metallo-B-lactamas"/>
</dbReference>
<proteinExistence type="predicted"/>
<evidence type="ECO:0000313" key="2">
    <source>
        <dbReference type="EMBL" id="PWR22229.1"/>
    </source>
</evidence>
<dbReference type="InterPro" id="IPR036388">
    <property type="entry name" value="WH-like_DNA-bd_sf"/>
</dbReference>
<dbReference type="InterPro" id="IPR036866">
    <property type="entry name" value="RibonucZ/Hydroxyglut_hydro"/>
</dbReference>
<dbReference type="GO" id="GO:0016787">
    <property type="term" value="F:hydrolase activity"/>
    <property type="evidence" value="ECO:0007669"/>
    <property type="project" value="UniProtKB-KW"/>
</dbReference>